<dbReference type="RefSeq" id="WP_091691662.1">
    <property type="nucleotide sequence ID" value="NZ_FPBF01000001.1"/>
</dbReference>
<dbReference type="Gene3D" id="1.20.120.450">
    <property type="entry name" value="dinb family like domain"/>
    <property type="match status" value="1"/>
</dbReference>
<name>A0A1I6YND0_9BACT</name>
<reference evidence="3" key="1">
    <citation type="submission" date="2016-10" db="EMBL/GenBank/DDBJ databases">
        <authorList>
            <person name="Varghese N."/>
            <person name="Submissions S."/>
        </authorList>
    </citation>
    <scope>NUCLEOTIDE SEQUENCE [LARGE SCALE GENOMIC DNA]</scope>
    <source>
        <strain evidence="3">DSM 23445</strain>
    </source>
</reference>
<feature type="signal peptide" evidence="1">
    <location>
        <begin position="1"/>
        <end position="23"/>
    </location>
</feature>
<sequence>MKNQLKLSLIFSLLIVSTTFTFGQATISPAKGFDHDIGNMVSMLENLRARIIRSVEGLNQEQTDFLLDEKANRIGAMIMHLAATEVYYQAYTFEDREMNEEEKAKWGVALSLGDEAREEFTGKPISNYLDEWTKVRVKTQELLKEKDDKWFSKKTKGGQMNNQFAWFHVMEHQANHMGQINMLRSRLPK</sequence>
<protein>
    <recommendedName>
        <fullName evidence="4">DinB family protein</fullName>
    </recommendedName>
</protein>
<dbReference type="SUPFAM" id="SSF109854">
    <property type="entry name" value="DinB/YfiT-like putative metalloenzymes"/>
    <property type="match status" value="1"/>
</dbReference>
<keyword evidence="3" id="KW-1185">Reference proteome</keyword>
<dbReference type="EMBL" id="FPBF01000001">
    <property type="protein sequence ID" value="SFT51967.1"/>
    <property type="molecule type" value="Genomic_DNA"/>
</dbReference>
<keyword evidence="1" id="KW-0732">Signal</keyword>
<organism evidence="2 3">
    <name type="scientific">Algoriphagus locisalis</name>
    <dbReference type="NCBI Taxonomy" id="305507"/>
    <lineage>
        <taxon>Bacteria</taxon>
        <taxon>Pseudomonadati</taxon>
        <taxon>Bacteroidota</taxon>
        <taxon>Cytophagia</taxon>
        <taxon>Cytophagales</taxon>
        <taxon>Cyclobacteriaceae</taxon>
        <taxon>Algoriphagus</taxon>
    </lineage>
</organism>
<evidence type="ECO:0008006" key="4">
    <source>
        <dbReference type="Google" id="ProtNLM"/>
    </source>
</evidence>
<dbReference type="Proteomes" id="UP000199673">
    <property type="component" value="Unassembled WGS sequence"/>
</dbReference>
<dbReference type="InterPro" id="IPR007061">
    <property type="entry name" value="MST-like"/>
</dbReference>
<dbReference type="OrthoDB" id="117483at2"/>
<evidence type="ECO:0000256" key="1">
    <source>
        <dbReference type="SAM" id="SignalP"/>
    </source>
</evidence>
<accession>A0A1I6YND0</accession>
<dbReference type="AlphaFoldDB" id="A0A1I6YND0"/>
<feature type="chain" id="PRO_5011453991" description="DinB family protein" evidence="1">
    <location>
        <begin position="24"/>
        <end position="189"/>
    </location>
</feature>
<evidence type="ECO:0000313" key="3">
    <source>
        <dbReference type="Proteomes" id="UP000199673"/>
    </source>
</evidence>
<gene>
    <name evidence="2" type="ORF">SAMN04489724_1121</name>
</gene>
<proteinExistence type="predicted"/>
<dbReference type="STRING" id="305507.SAMN04489724_1121"/>
<dbReference type="InterPro" id="IPR034660">
    <property type="entry name" value="DinB/YfiT-like"/>
</dbReference>
<dbReference type="Pfam" id="PF04978">
    <property type="entry name" value="MST"/>
    <property type="match status" value="1"/>
</dbReference>
<evidence type="ECO:0000313" key="2">
    <source>
        <dbReference type="EMBL" id="SFT51967.1"/>
    </source>
</evidence>